<dbReference type="PANTHER" id="PTHR47165:SF4">
    <property type="entry name" value="OS03G0429900 PROTEIN"/>
    <property type="match status" value="1"/>
</dbReference>
<protein>
    <recommendedName>
        <fullName evidence="1">Replication protein A 70 kDa DNA-binding subunit B/D first OB fold domain-containing protein</fullName>
    </recommendedName>
</protein>
<evidence type="ECO:0000313" key="4">
    <source>
        <dbReference type="Proteomes" id="UP000008810"/>
    </source>
</evidence>
<dbReference type="Gene3D" id="2.40.50.140">
    <property type="entry name" value="Nucleic acid-binding proteins"/>
    <property type="match status" value="1"/>
</dbReference>
<evidence type="ECO:0000313" key="3">
    <source>
        <dbReference type="EnsemblPlants" id="KQK15011"/>
    </source>
</evidence>
<dbReference type="ExpressionAtlas" id="A0A0Q3JAV3">
    <property type="expression patterns" value="baseline"/>
</dbReference>
<dbReference type="InterPro" id="IPR012340">
    <property type="entry name" value="NA-bd_OB-fold"/>
</dbReference>
<reference evidence="2 3" key="1">
    <citation type="journal article" date="2010" name="Nature">
        <title>Genome sequencing and analysis of the model grass Brachypodium distachyon.</title>
        <authorList>
            <consortium name="International Brachypodium Initiative"/>
        </authorList>
    </citation>
    <scope>NUCLEOTIDE SEQUENCE [LARGE SCALE GENOMIC DNA]</scope>
    <source>
        <strain evidence="2 3">Bd21</strain>
    </source>
</reference>
<dbReference type="Pfam" id="PF02721">
    <property type="entry name" value="DUF223"/>
    <property type="match status" value="1"/>
</dbReference>
<accession>A0A0Q3JAV3</accession>
<dbReference type="InterPro" id="IPR003871">
    <property type="entry name" value="RFA1B/D_OB_1st"/>
</dbReference>
<dbReference type="SUPFAM" id="SSF50249">
    <property type="entry name" value="Nucleic acid-binding proteins"/>
    <property type="match status" value="1"/>
</dbReference>
<dbReference type="Gramene" id="KQK15011">
    <property type="protein sequence ID" value="KQK15011"/>
    <property type="gene ID" value="BRADI_1g20112v3"/>
</dbReference>
<proteinExistence type="predicted"/>
<dbReference type="CDD" id="cd04480">
    <property type="entry name" value="RPA1_DBD_A_like"/>
    <property type="match status" value="1"/>
</dbReference>
<keyword evidence="4" id="KW-1185">Reference proteome</keyword>
<evidence type="ECO:0000259" key="1">
    <source>
        <dbReference type="Pfam" id="PF02721"/>
    </source>
</evidence>
<dbReference type="PANTHER" id="PTHR47165">
    <property type="entry name" value="OS03G0429900 PROTEIN"/>
    <property type="match status" value="1"/>
</dbReference>
<dbReference type="STRING" id="15368.A0A0Q3JAV3"/>
<reference evidence="3" key="3">
    <citation type="submission" date="2018-08" db="UniProtKB">
        <authorList>
            <consortium name="EnsemblPlants"/>
        </authorList>
    </citation>
    <scope>IDENTIFICATION</scope>
    <source>
        <strain evidence="3">cv. Bd21</strain>
    </source>
</reference>
<dbReference type="InParanoid" id="A0A0Q3JAV3"/>
<reference evidence="2" key="2">
    <citation type="submission" date="2017-06" db="EMBL/GenBank/DDBJ databases">
        <title>WGS assembly of Brachypodium distachyon.</title>
        <authorList>
            <consortium name="The International Brachypodium Initiative"/>
            <person name="Lucas S."/>
            <person name="Harmon-Smith M."/>
            <person name="Lail K."/>
            <person name="Tice H."/>
            <person name="Grimwood J."/>
            <person name="Bruce D."/>
            <person name="Barry K."/>
            <person name="Shu S."/>
            <person name="Lindquist E."/>
            <person name="Wang M."/>
            <person name="Pitluck S."/>
            <person name="Vogel J.P."/>
            <person name="Garvin D.F."/>
            <person name="Mockler T.C."/>
            <person name="Schmutz J."/>
            <person name="Rokhsar D."/>
            <person name="Bevan M.W."/>
        </authorList>
    </citation>
    <scope>NUCLEOTIDE SEQUENCE</scope>
    <source>
        <strain evidence="2">Bd21</strain>
    </source>
</reference>
<evidence type="ECO:0000313" key="2">
    <source>
        <dbReference type="EMBL" id="KQK15011.2"/>
    </source>
</evidence>
<dbReference type="OrthoDB" id="696647at2759"/>
<organism evidence="2">
    <name type="scientific">Brachypodium distachyon</name>
    <name type="common">Purple false brome</name>
    <name type="synonym">Trachynia distachya</name>
    <dbReference type="NCBI Taxonomy" id="15368"/>
    <lineage>
        <taxon>Eukaryota</taxon>
        <taxon>Viridiplantae</taxon>
        <taxon>Streptophyta</taxon>
        <taxon>Embryophyta</taxon>
        <taxon>Tracheophyta</taxon>
        <taxon>Spermatophyta</taxon>
        <taxon>Magnoliopsida</taxon>
        <taxon>Liliopsida</taxon>
        <taxon>Poales</taxon>
        <taxon>Poaceae</taxon>
        <taxon>BOP clade</taxon>
        <taxon>Pooideae</taxon>
        <taxon>Stipodae</taxon>
        <taxon>Brachypodieae</taxon>
        <taxon>Brachypodium</taxon>
    </lineage>
</organism>
<gene>
    <name evidence="2" type="ORF">BRADI_1g20112v3</name>
</gene>
<dbReference type="EMBL" id="CM000880">
    <property type="protein sequence ID" value="KQK15011.2"/>
    <property type="molecule type" value="Genomic_DNA"/>
</dbReference>
<name>A0A0Q3JAV3_BRADI</name>
<dbReference type="Proteomes" id="UP000008810">
    <property type="component" value="Chromosome 1"/>
</dbReference>
<feature type="domain" description="Replication protein A 70 kDa DNA-binding subunit B/D first OB fold" evidence="1">
    <location>
        <begin position="7"/>
        <end position="101"/>
    </location>
</feature>
<sequence>MAHLLPSDLSPSKRCVTVRARVVRVWEFTKNEFMHLDIVLIDEKGDKMYGEVAALHVDKFREQLTEGNVFLIKDFFVQQSKNMYKAVEGEFMIKLTPRSKVEVQQNVPADFPRYTYSLSDFQILPILIRHTDSFIGLLKVRLPSKSQESDKRNLQITDIDGNIMDVALWGELCAISDDDTWYLYVPIS</sequence>
<dbReference type="EnsemblPlants" id="KQK15011">
    <property type="protein sequence ID" value="KQK15011"/>
    <property type="gene ID" value="BRADI_1g20112v3"/>
</dbReference>
<dbReference type="AlphaFoldDB" id="A0A0Q3JAV3"/>